<feature type="domain" description="RRM" evidence="2">
    <location>
        <begin position="102"/>
        <end position="180"/>
    </location>
</feature>
<dbReference type="Pfam" id="PF00076">
    <property type="entry name" value="RRM_1"/>
    <property type="match status" value="1"/>
</dbReference>
<name>A0A448XNP7_9PLAT</name>
<dbReference type="OrthoDB" id="20943at2759"/>
<accession>A0A448XNP7</accession>
<dbReference type="InterPro" id="IPR035979">
    <property type="entry name" value="RBD_domain_sf"/>
</dbReference>
<evidence type="ECO:0000259" key="2">
    <source>
        <dbReference type="PROSITE" id="PS50102"/>
    </source>
</evidence>
<gene>
    <name evidence="3" type="ORF">PXEA_LOCUS34551</name>
</gene>
<dbReference type="PROSITE" id="PS50102">
    <property type="entry name" value="RRM"/>
    <property type="match status" value="1"/>
</dbReference>
<dbReference type="GO" id="GO:0071013">
    <property type="term" value="C:catalytic step 2 spliceosome"/>
    <property type="evidence" value="ECO:0007669"/>
    <property type="project" value="TreeGrafter"/>
</dbReference>
<dbReference type="EMBL" id="CAAALY010267908">
    <property type="protein sequence ID" value="VEL41111.1"/>
    <property type="molecule type" value="Genomic_DNA"/>
</dbReference>
<dbReference type="GO" id="GO:0006376">
    <property type="term" value="P:mRNA splice site recognition"/>
    <property type="evidence" value="ECO:0007669"/>
    <property type="project" value="TreeGrafter"/>
</dbReference>
<dbReference type="InterPro" id="IPR012677">
    <property type="entry name" value="Nucleotide-bd_a/b_plait_sf"/>
</dbReference>
<evidence type="ECO:0000313" key="3">
    <source>
        <dbReference type="EMBL" id="VEL41111.1"/>
    </source>
</evidence>
<dbReference type="PANTHER" id="PTHR47330">
    <property type="entry name" value="POLY(U)-BINDING-SPLICING FACTOR PUF60-B-RELATED"/>
    <property type="match status" value="1"/>
</dbReference>
<proteinExistence type="predicted"/>
<dbReference type="InterPro" id="IPR051974">
    <property type="entry name" value="PUF60_regulator"/>
</dbReference>
<protein>
    <recommendedName>
        <fullName evidence="2">RRM domain-containing protein</fullName>
    </recommendedName>
</protein>
<dbReference type="InterPro" id="IPR000504">
    <property type="entry name" value="RRM_dom"/>
</dbReference>
<dbReference type="GO" id="GO:0003723">
    <property type="term" value="F:RNA binding"/>
    <property type="evidence" value="ECO:0007669"/>
    <property type="project" value="UniProtKB-UniRule"/>
</dbReference>
<dbReference type="PANTHER" id="PTHR47330:SF1">
    <property type="entry name" value="POLY(U)-BINDING-SPLICING FACTOR PUF60"/>
    <property type="match status" value="1"/>
</dbReference>
<reference evidence="3" key="1">
    <citation type="submission" date="2018-11" db="EMBL/GenBank/DDBJ databases">
        <authorList>
            <consortium name="Pathogen Informatics"/>
        </authorList>
    </citation>
    <scope>NUCLEOTIDE SEQUENCE</scope>
</reference>
<organism evidence="3 4">
    <name type="scientific">Protopolystoma xenopodis</name>
    <dbReference type="NCBI Taxonomy" id="117903"/>
    <lineage>
        <taxon>Eukaryota</taxon>
        <taxon>Metazoa</taxon>
        <taxon>Spiralia</taxon>
        <taxon>Lophotrochozoa</taxon>
        <taxon>Platyhelminthes</taxon>
        <taxon>Monogenea</taxon>
        <taxon>Polyopisthocotylea</taxon>
        <taxon>Polystomatidea</taxon>
        <taxon>Polystomatidae</taxon>
        <taxon>Protopolystoma</taxon>
    </lineage>
</organism>
<keyword evidence="4" id="KW-1185">Reference proteome</keyword>
<dbReference type="AlphaFoldDB" id="A0A448XNP7"/>
<dbReference type="GO" id="GO:0000381">
    <property type="term" value="P:regulation of alternative mRNA splicing, via spliceosome"/>
    <property type="evidence" value="ECO:0007669"/>
    <property type="project" value="TreeGrafter"/>
</dbReference>
<keyword evidence="1" id="KW-0694">RNA-binding</keyword>
<dbReference type="InterPro" id="IPR034209">
    <property type="entry name" value="PUF60_RRM1"/>
</dbReference>
<evidence type="ECO:0000256" key="1">
    <source>
        <dbReference type="PROSITE-ProRule" id="PRU00176"/>
    </source>
</evidence>
<dbReference type="GO" id="GO:0000380">
    <property type="term" value="P:alternative mRNA splicing, via spliceosome"/>
    <property type="evidence" value="ECO:0007669"/>
    <property type="project" value="TreeGrafter"/>
</dbReference>
<evidence type="ECO:0000313" key="4">
    <source>
        <dbReference type="Proteomes" id="UP000784294"/>
    </source>
</evidence>
<dbReference type="Gene3D" id="3.30.70.330">
    <property type="match status" value="1"/>
</dbReference>
<dbReference type="Proteomes" id="UP000784294">
    <property type="component" value="Unassembled WGS sequence"/>
</dbReference>
<dbReference type="SMART" id="SM00360">
    <property type="entry name" value="RRM"/>
    <property type="match status" value="1"/>
</dbReference>
<dbReference type="GO" id="GO:0071011">
    <property type="term" value="C:precatalytic spliceosome"/>
    <property type="evidence" value="ECO:0007669"/>
    <property type="project" value="TreeGrafter"/>
</dbReference>
<dbReference type="SUPFAM" id="SSF54928">
    <property type="entry name" value="RNA-binding domain, RBD"/>
    <property type="match status" value="1"/>
</dbReference>
<dbReference type="CDD" id="cd12370">
    <property type="entry name" value="RRM1_PUF60"/>
    <property type="match status" value="1"/>
</dbReference>
<comment type="caution">
    <text evidence="3">The sequence shown here is derived from an EMBL/GenBank/DDBJ whole genome shotgun (WGS) entry which is preliminary data.</text>
</comment>
<sequence>MARLCSVMLPSNALASIPFTNILGFKSSVEPNGPIYNGPGASKYQAPFSLRKLAVHQKDAVERAKKYAMEQSIRTVLLKQTQNQQNAQLCNIKRNQTVALLNRVYVGSIAYDIREEMLKQSFMPFGPIRTISMSWDPATQKHKGFAFVEYEYPESAMLAIEQMNGASFGGRQLKVGRPSNLPNPAPFIAELIREGKLEKRVYVSGIHLELTEQDIAQVFEAFGKIIFCK</sequence>